<proteinExistence type="inferred from homology"/>
<gene>
    <name evidence="6" type="ORF">DY218_10365</name>
</gene>
<feature type="coiled-coil region" evidence="3">
    <location>
        <begin position="25"/>
        <end position="52"/>
    </location>
</feature>
<evidence type="ECO:0000256" key="2">
    <source>
        <dbReference type="ARBA" id="ARBA00049661"/>
    </source>
</evidence>
<dbReference type="InterPro" id="IPR009100">
    <property type="entry name" value="AcylCoA_DH/oxidase_NM_dom_sf"/>
</dbReference>
<organism evidence="6 7">
    <name type="scientific">Streptomyces triticagri</name>
    <dbReference type="NCBI Taxonomy" id="2293568"/>
    <lineage>
        <taxon>Bacteria</taxon>
        <taxon>Bacillati</taxon>
        <taxon>Actinomycetota</taxon>
        <taxon>Actinomycetes</taxon>
        <taxon>Kitasatosporales</taxon>
        <taxon>Streptomycetaceae</taxon>
        <taxon>Streptomyces</taxon>
    </lineage>
</organism>
<dbReference type="Gene3D" id="1.20.140.10">
    <property type="entry name" value="Butyryl-CoA Dehydrogenase, subunit A, domain 3"/>
    <property type="match status" value="1"/>
</dbReference>
<dbReference type="GO" id="GO:0033539">
    <property type="term" value="P:fatty acid beta-oxidation using acyl-CoA dehydrogenase"/>
    <property type="evidence" value="ECO:0007669"/>
    <property type="project" value="TreeGrafter"/>
</dbReference>
<evidence type="ECO:0000256" key="3">
    <source>
        <dbReference type="SAM" id="Coils"/>
    </source>
</evidence>
<evidence type="ECO:0000259" key="5">
    <source>
        <dbReference type="Pfam" id="PF08028"/>
    </source>
</evidence>
<dbReference type="EMBL" id="QUAK01000056">
    <property type="protein sequence ID" value="RFU86793.1"/>
    <property type="molecule type" value="Genomic_DNA"/>
</dbReference>
<dbReference type="GO" id="GO:0016712">
    <property type="term" value="F:oxidoreductase activity, acting on paired donors, with incorporation or reduction of molecular oxygen, reduced flavin or flavoprotein as one donor, and incorporation of one atom of oxygen"/>
    <property type="evidence" value="ECO:0007669"/>
    <property type="project" value="TreeGrafter"/>
</dbReference>
<evidence type="ECO:0000256" key="1">
    <source>
        <dbReference type="ARBA" id="ARBA00023002"/>
    </source>
</evidence>
<dbReference type="SUPFAM" id="SSF47203">
    <property type="entry name" value="Acyl-CoA dehydrogenase C-terminal domain-like"/>
    <property type="match status" value="1"/>
</dbReference>
<keyword evidence="7" id="KW-1185">Reference proteome</keyword>
<dbReference type="RefSeq" id="WP_128555648.1">
    <property type="nucleotide sequence ID" value="NZ_QUAK01000056.1"/>
</dbReference>
<keyword evidence="1" id="KW-0560">Oxidoreductase</keyword>
<sequence length="409" mass="43513">MLVETGPTTRTTGTTATTPAHAELVARAASLRDDLRNNAAEADRERRLTDRAVAAVTGSGLMRLMTPKRHGGHGAEVRTLLEVAATLGEGCCSAAWTTGVLNVGNYVVSLFPEQAQREVWGTDPDARTALVLGRPNPGVEETEGGVYITGKWPYVSGCLHADRVGALVLRPGGEGRPSAPYFALMPMADVTVEDTWHIVGMRGTGSNTVVADRLFVPEHRLLPYQPVLRGETDGVVDPANRYRNSLVGIFSIGLLGSLLGGARAAFDLVQEKAGSRPVAGSTYKSQAESPSLQLDLATAASKIDTAWLLATRIAETTEQFAAAGENADTLTRSRARMDSTRAAQLCREAVDLLVTAHGSASFAEVNPLQRIWRDVHVGSRHAGFGMGIPEQLYGRALVGGDPREISLLV</sequence>
<dbReference type="InterPro" id="IPR046373">
    <property type="entry name" value="Acyl-CoA_Oxase/DH_mid-dom_sf"/>
</dbReference>
<dbReference type="PIRSF" id="PIRSF016578">
    <property type="entry name" value="HsaA"/>
    <property type="match status" value="1"/>
</dbReference>
<dbReference type="PANTHER" id="PTHR48083:SF19">
    <property type="entry name" value="FLAVIN-DEPENDENT MONOOXYGENASE, OXYGENASE SUBUNIT HSAA"/>
    <property type="match status" value="1"/>
</dbReference>
<comment type="caution">
    <text evidence="6">The sequence shown here is derived from an EMBL/GenBank/DDBJ whole genome shotgun (WGS) entry which is preliminary data.</text>
</comment>
<dbReference type="SUPFAM" id="SSF56645">
    <property type="entry name" value="Acyl-CoA dehydrogenase NM domain-like"/>
    <property type="match status" value="1"/>
</dbReference>
<accession>A0A372M8N0</accession>
<keyword evidence="3" id="KW-0175">Coiled coil</keyword>
<dbReference type="GO" id="GO:0005737">
    <property type="term" value="C:cytoplasm"/>
    <property type="evidence" value="ECO:0007669"/>
    <property type="project" value="TreeGrafter"/>
</dbReference>
<dbReference type="Pfam" id="PF08028">
    <property type="entry name" value="Acyl-CoA_dh_2"/>
    <property type="match status" value="1"/>
</dbReference>
<dbReference type="Proteomes" id="UP000263094">
    <property type="component" value="Unassembled WGS sequence"/>
</dbReference>
<dbReference type="Pfam" id="PF02771">
    <property type="entry name" value="Acyl-CoA_dh_N"/>
    <property type="match status" value="1"/>
</dbReference>
<dbReference type="PANTHER" id="PTHR48083">
    <property type="entry name" value="MEDIUM-CHAIN SPECIFIC ACYL-COA DEHYDROGENASE, MITOCHONDRIAL-RELATED"/>
    <property type="match status" value="1"/>
</dbReference>
<evidence type="ECO:0000313" key="7">
    <source>
        <dbReference type="Proteomes" id="UP000263094"/>
    </source>
</evidence>
<reference evidence="6 7" key="1">
    <citation type="submission" date="2018-08" db="EMBL/GenBank/DDBJ databases">
        <title>Isolation, diversity and antifungal activity of Actinobacteria from wheat.</title>
        <authorList>
            <person name="Han C."/>
        </authorList>
    </citation>
    <scope>NUCLEOTIDE SEQUENCE [LARGE SCALE GENOMIC DNA]</scope>
    <source>
        <strain evidence="6 7">NEAU-YY421</strain>
    </source>
</reference>
<name>A0A372M8N0_9ACTN</name>
<dbReference type="InterPro" id="IPR013107">
    <property type="entry name" value="Acyl-CoA_DH_C"/>
</dbReference>
<evidence type="ECO:0000313" key="6">
    <source>
        <dbReference type="EMBL" id="RFU86793.1"/>
    </source>
</evidence>
<dbReference type="InterPro" id="IPR050741">
    <property type="entry name" value="Acyl-CoA_dehydrogenase"/>
</dbReference>
<dbReference type="GO" id="GO:0003995">
    <property type="term" value="F:acyl-CoA dehydrogenase activity"/>
    <property type="evidence" value="ECO:0007669"/>
    <property type="project" value="TreeGrafter"/>
</dbReference>
<dbReference type="InterPro" id="IPR013786">
    <property type="entry name" value="AcylCoA_DH/ox_N"/>
</dbReference>
<feature type="domain" description="Acyl-CoA dehydrogenase/oxidase N-terminal" evidence="4">
    <location>
        <begin position="31"/>
        <end position="120"/>
    </location>
</feature>
<dbReference type="Gene3D" id="1.10.540.10">
    <property type="entry name" value="Acyl-CoA dehydrogenase/oxidase, N-terminal domain"/>
    <property type="match status" value="1"/>
</dbReference>
<dbReference type="AlphaFoldDB" id="A0A372M8N0"/>
<feature type="domain" description="Acyl-CoA dehydrogenase C-terminal" evidence="5">
    <location>
        <begin position="258"/>
        <end position="384"/>
    </location>
</feature>
<protein>
    <submittedName>
        <fullName evidence="6">Acyl-CoA dehydrogenase</fullName>
    </submittedName>
</protein>
<dbReference type="OrthoDB" id="3404950at2"/>
<dbReference type="Gene3D" id="2.40.110.10">
    <property type="entry name" value="Butyryl-CoA Dehydrogenase, subunit A, domain 2"/>
    <property type="match status" value="1"/>
</dbReference>
<dbReference type="GO" id="GO:0050660">
    <property type="term" value="F:flavin adenine dinucleotide binding"/>
    <property type="evidence" value="ECO:0007669"/>
    <property type="project" value="InterPro"/>
</dbReference>
<dbReference type="InterPro" id="IPR036250">
    <property type="entry name" value="AcylCo_DH-like_C"/>
</dbReference>
<dbReference type="InterPro" id="IPR037069">
    <property type="entry name" value="AcylCoA_DH/ox_N_sf"/>
</dbReference>
<evidence type="ECO:0000259" key="4">
    <source>
        <dbReference type="Pfam" id="PF02771"/>
    </source>
</evidence>
<comment type="similarity">
    <text evidence="2">Belongs to the HpaH/HsaA monooxygenase family.</text>
</comment>